<accession>A0A1I5DRT9</accession>
<gene>
    <name evidence="2" type="ORF">SAMN05216386_2374</name>
</gene>
<evidence type="ECO:0000313" key="2">
    <source>
        <dbReference type="EMBL" id="SFO01897.1"/>
    </source>
</evidence>
<feature type="domain" description="N-acetyltransferase" evidence="1">
    <location>
        <begin position="14"/>
        <end position="152"/>
    </location>
</feature>
<dbReference type="PANTHER" id="PTHR43610:SF1">
    <property type="entry name" value="N-ACETYLTRANSFERASE DOMAIN-CONTAINING PROTEIN"/>
    <property type="match status" value="1"/>
</dbReference>
<sequence length="206" mass="23589">MSWLEPLELKGQIVTLDPLDISHVGPLKAAVMDGEFWKLWYANVPPPDQMESYVIRAVENAEKGNIAFAVRLNRTNRIVGATRFYNVDNLNRRPMLGYTWYAKSVCKTSVNTECKLLLLQHVFEQKEAIAVEFRTHYFNHVSRAAIERLGAKHDGVLRSHQIMRDGSVRDTVVYSILKHEWPAVKSNLVGKLLLNDGRNPQEEIHP</sequence>
<dbReference type="Pfam" id="PF13302">
    <property type="entry name" value="Acetyltransf_3"/>
    <property type="match status" value="1"/>
</dbReference>
<dbReference type="Gene3D" id="3.40.630.30">
    <property type="match status" value="1"/>
</dbReference>
<protein>
    <submittedName>
        <fullName evidence="2">Protein N-acetyltransferase, RimJ/RimL family</fullName>
    </submittedName>
</protein>
<dbReference type="PANTHER" id="PTHR43610">
    <property type="entry name" value="BLL6696 PROTEIN"/>
    <property type="match status" value="1"/>
</dbReference>
<evidence type="ECO:0000259" key="1">
    <source>
        <dbReference type="Pfam" id="PF13302"/>
    </source>
</evidence>
<dbReference type="InterPro" id="IPR000182">
    <property type="entry name" value="GNAT_dom"/>
</dbReference>
<keyword evidence="3" id="KW-1185">Reference proteome</keyword>
<name>A0A1I5DRT9_9PROT</name>
<dbReference type="RefSeq" id="WP_074797662.1">
    <property type="nucleotide sequence ID" value="NZ_FOVJ01000006.1"/>
</dbReference>
<dbReference type="Proteomes" id="UP000183107">
    <property type="component" value="Unassembled WGS sequence"/>
</dbReference>
<dbReference type="STRING" id="1266925.GCA_000619905_02458"/>
<organism evidence="2 3">
    <name type="scientific">Nitrosospira briensis</name>
    <dbReference type="NCBI Taxonomy" id="35799"/>
    <lineage>
        <taxon>Bacteria</taxon>
        <taxon>Pseudomonadati</taxon>
        <taxon>Pseudomonadota</taxon>
        <taxon>Betaproteobacteria</taxon>
        <taxon>Nitrosomonadales</taxon>
        <taxon>Nitrosomonadaceae</taxon>
        <taxon>Nitrosospira</taxon>
    </lineage>
</organism>
<dbReference type="AlphaFoldDB" id="A0A1I5DRT9"/>
<proteinExistence type="predicted"/>
<dbReference type="OrthoDB" id="5295305at2"/>
<reference evidence="3" key="1">
    <citation type="submission" date="2016-10" db="EMBL/GenBank/DDBJ databases">
        <authorList>
            <person name="Varghese N."/>
        </authorList>
    </citation>
    <scope>NUCLEOTIDE SEQUENCE [LARGE SCALE GENOMIC DNA]</scope>
    <source>
        <strain evidence="3">Nsp8</strain>
    </source>
</reference>
<dbReference type="GO" id="GO:0016747">
    <property type="term" value="F:acyltransferase activity, transferring groups other than amino-acyl groups"/>
    <property type="evidence" value="ECO:0007669"/>
    <property type="project" value="InterPro"/>
</dbReference>
<dbReference type="InterPro" id="IPR016181">
    <property type="entry name" value="Acyl_CoA_acyltransferase"/>
</dbReference>
<evidence type="ECO:0000313" key="3">
    <source>
        <dbReference type="Proteomes" id="UP000183107"/>
    </source>
</evidence>
<keyword evidence="2" id="KW-0808">Transferase</keyword>
<dbReference type="SUPFAM" id="SSF55729">
    <property type="entry name" value="Acyl-CoA N-acyltransferases (Nat)"/>
    <property type="match status" value="1"/>
</dbReference>
<dbReference type="EMBL" id="FOVJ01000006">
    <property type="protein sequence ID" value="SFO01897.1"/>
    <property type="molecule type" value="Genomic_DNA"/>
</dbReference>